<name>A0A3R6Z3V3_9STRA</name>
<dbReference type="Proteomes" id="UP000285060">
    <property type="component" value="Unassembled WGS sequence"/>
</dbReference>
<evidence type="ECO:0000259" key="2">
    <source>
        <dbReference type="Pfam" id="PF24784"/>
    </source>
</evidence>
<dbReference type="InterPro" id="IPR057626">
    <property type="entry name" value="S-S_Temptin"/>
</dbReference>
<accession>A0A3R6Z3V3</accession>
<gene>
    <name evidence="3" type="ORF">DYB32_005105</name>
</gene>
<feature type="domain" description="Temptin Cys/Cys disulfide" evidence="2">
    <location>
        <begin position="2"/>
        <end position="82"/>
    </location>
</feature>
<feature type="region of interest" description="Disordered" evidence="1">
    <location>
        <begin position="103"/>
        <end position="123"/>
    </location>
</feature>
<evidence type="ECO:0000313" key="3">
    <source>
        <dbReference type="EMBL" id="RHY29468.1"/>
    </source>
</evidence>
<comment type="caution">
    <text evidence="3">The sequence shown here is derived from an EMBL/GenBank/DDBJ whole genome shotgun (WGS) entry which is preliminary data.</text>
</comment>
<evidence type="ECO:0000256" key="1">
    <source>
        <dbReference type="SAM" id="MobiDB-lite"/>
    </source>
</evidence>
<protein>
    <recommendedName>
        <fullName evidence="2">Temptin Cys/Cys disulfide domain-containing protein</fullName>
    </recommendedName>
</protein>
<reference evidence="3 4" key="1">
    <citation type="submission" date="2018-08" db="EMBL/GenBank/DDBJ databases">
        <title>Aphanomyces genome sequencing and annotation.</title>
        <authorList>
            <person name="Minardi D."/>
            <person name="Oidtmann B."/>
            <person name="Van Der Giezen M."/>
            <person name="Studholme D.J."/>
        </authorList>
    </citation>
    <scope>NUCLEOTIDE SEQUENCE [LARGE SCALE GENOMIC DNA]</scope>
    <source>
        <strain evidence="3 4">NJM0002</strain>
    </source>
</reference>
<evidence type="ECO:0000313" key="4">
    <source>
        <dbReference type="Proteomes" id="UP000285060"/>
    </source>
</evidence>
<sequence length="182" mass="18713">MIPNGDNVVGVAAVGHINSRGGGPRNAFGLAFQTAGALWTPQVCQADSDGDGATNGEELGDPCCAWNAGQPLTTSMRPTHPGLPDSFSPDQLTSLKCAIPSRSTDVLTSPPMTPLSPRPTQNLAGIPSIKPPSTTSNSIKSDGQVLLAFSPPPLMPSSTFQANGAFQMTFASATALFVAMFV</sequence>
<dbReference type="VEuPathDB" id="FungiDB:H310_05594"/>
<proteinExistence type="predicted"/>
<dbReference type="EMBL" id="QUSY01000437">
    <property type="protein sequence ID" value="RHY29468.1"/>
    <property type="molecule type" value="Genomic_DNA"/>
</dbReference>
<dbReference type="AlphaFoldDB" id="A0A3R6Z3V3"/>
<keyword evidence="4" id="KW-1185">Reference proteome</keyword>
<dbReference type="PANTHER" id="PTHR34737:SF2">
    <property type="entry name" value="EF-HAND DOMAIN-CONTAINING PROTEIN"/>
    <property type="match status" value="1"/>
</dbReference>
<dbReference type="PANTHER" id="PTHR34737">
    <property type="entry name" value="EF-HAND DOMAIN-CONTAINING PROTEIN"/>
    <property type="match status" value="1"/>
</dbReference>
<dbReference type="InterPro" id="IPR055313">
    <property type="entry name" value="Temptin-like"/>
</dbReference>
<organism evidence="3 4">
    <name type="scientific">Aphanomyces invadans</name>
    <dbReference type="NCBI Taxonomy" id="157072"/>
    <lineage>
        <taxon>Eukaryota</taxon>
        <taxon>Sar</taxon>
        <taxon>Stramenopiles</taxon>
        <taxon>Oomycota</taxon>
        <taxon>Saprolegniomycetes</taxon>
        <taxon>Saprolegniales</taxon>
        <taxon>Verrucalvaceae</taxon>
        <taxon>Aphanomyces</taxon>
    </lineage>
</organism>
<dbReference type="Pfam" id="PF24784">
    <property type="entry name" value="Temptin_C"/>
    <property type="match status" value="1"/>
</dbReference>